<feature type="compositionally biased region" description="Polar residues" evidence="1">
    <location>
        <begin position="63"/>
        <end position="72"/>
    </location>
</feature>
<dbReference type="RefSeq" id="XP_011499799.1">
    <property type="nucleotide sequence ID" value="XM_011501497.1"/>
</dbReference>
<feature type="region of interest" description="Disordered" evidence="1">
    <location>
        <begin position="50"/>
        <end position="77"/>
    </location>
</feature>
<sequence length="130" mass="14763">MVDIAPLIKGMQSSLNYLVQGAIFRRSTDVQGSTLRQDIARNLTHRSILPSFTSPRGYRDDTSTIPSLNLQRTYKPPPPPPPLFQTLILLHPTKYSLHLSNVSLPRKIDMCIKGKERTRARIERGKRKGE</sequence>
<name>A0AAJ7DXA0_9HYME</name>
<keyword evidence="2" id="KW-1185">Reference proteome</keyword>
<dbReference type="GeneID" id="105363736"/>
<accession>A0AAJ7DXA0</accession>
<dbReference type="Proteomes" id="UP000695007">
    <property type="component" value="Unplaced"/>
</dbReference>
<dbReference type="KEGG" id="csol:105363736"/>
<organism evidence="2 3">
    <name type="scientific">Ceratosolen solmsi marchali</name>
    <dbReference type="NCBI Taxonomy" id="326594"/>
    <lineage>
        <taxon>Eukaryota</taxon>
        <taxon>Metazoa</taxon>
        <taxon>Ecdysozoa</taxon>
        <taxon>Arthropoda</taxon>
        <taxon>Hexapoda</taxon>
        <taxon>Insecta</taxon>
        <taxon>Pterygota</taxon>
        <taxon>Neoptera</taxon>
        <taxon>Endopterygota</taxon>
        <taxon>Hymenoptera</taxon>
        <taxon>Apocrita</taxon>
        <taxon>Proctotrupomorpha</taxon>
        <taxon>Chalcidoidea</taxon>
        <taxon>Agaonidae</taxon>
        <taxon>Agaoninae</taxon>
        <taxon>Ceratosolen</taxon>
    </lineage>
</organism>
<reference evidence="3" key="1">
    <citation type="submission" date="2025-08" db="UniProtKB">
        <authorList>
            <consortium name="RefSeq"/>
        </authorList>
    </citation>
    <scope>IDENTIFICATION</scope>
</reference>
<proteinExistence type="predicted"/>
<evidence type="ECO:0000313" key="3">
    <source>
        <dbReference type="RefSeq" id="XP_011499799.1"/>
    </source>
</evidence>
<evidence type="ECO:0000256" key="1">
    <source>
        <dbReference type="SAM" id="MobiDB-lite"/>
    </source>
</evidence>
<protein>
    <submittedName>
        <fullName evidence="3">Uncharacterized protein LOC105363736</fullName>
    </submittedName>
</protein>
<evidence type="ECO:0000313" key="2">
    <source>
        <dbReference type="Proteomes" id="UP000695007"/>
    </source>
</evidence>
<dbReference type="AlphaFoldDB" id="A0AAJ7DXA0"/>
<gene>
    <name evidence="3" type="primary">LOC105363736</name>
</gene>